<evidence type="ECO:0000313" key="1">
    <source>
        <dbReference type="EMBL" id="CAH1432314.1"/>
    </source>
</evidence>
<sequence>MVKLIFTKGEEEFVDCAASMCGDSLNNDVYHKDGLRELRDKDDYVRFLDVGFDDDDNQISIYIDDYHEPLLDWIEEEKAKEGDSGTDTYEDDVDSILSDDLSVDHEVDDEDIQWPELVDPFLSHKNLIPERGIAEEVVDKVKKTSYSRS</sequence>
<dbReference type="AlphaFoldDB" id="A0AAU9N259"/>
<proteinExistence type="predicted"/>
<gene>
    <name evidence="1" type="ORF">LVIROSA_LOCUS18971</name>
</gene>
<evidence type="ECO:0000313" key="2">
    <source>
        <dbReference type="Proteomes" id="UP001157418"/>
    </source>
</evidence>
<organism evidence="1 2">
    <name type="scientific">Lactuca virosa</name>
    <dbReference type="NCBI Taxonomy" id="75947"/>
    <lineage>
        <taxon>Eukaryota</taxon>
        <taxon>Viridiplantae</taxon>
        <taxon>Streptophyta</taxon>
        <taxon>Embryophyta</taxon>
        <taxon>Tracheophyta</taxon>
        <taxon>Spermatophyta</taxon>
        <taxon>Magnoliopsida</taxon>
        <taxon>eudicotyledons</taxon>
        <taxon>Gunneridae</taxon>
        <taxon>Pentapetalae</taxon>
        <taxon>asterids</taxon>
        <taxon>campanulids</taxon>
        <taxon>Asterales</taxon>
        <taxon>Asteraceae</taxon>
        <taxon>Cichorioideae</taxon>
        <taxon>Cichorieae</taxon>
        <taxon>Lactucinae</taxon>
        <taxon>Lactuca</taxon>
    </lineage>
</organism>
<reference evidence="1 2" key="1">
    <citation type="submission" date="2022-01" db="EMBL/GenBank/DDBJ databases">
        <authorList>
            <person name="Xiong W."/>
            <person name="Schranz E."/>
        </authorList>
    </citation>
    <scope>NUCLEOTIDE SEQUENCE [LARGE SCALE GENOMIC DNA]</scope>
</reference>
<keyword evidence="2" id="KW-1185">Reference proteome</keyword>
<name>A0AAU9N259_9ASTR</name>
<comment type="caution">
    <text evidence="1">The sequence shown here is derived from an EMBL/GenBank/DDBJ whole genome shotgun (WGS) entry which is preliminary data.</text>
</comment>
<dbReference type="EMBL" id="CAKMRJ010003334">
    <property type="protein sequence ID" value="CAH1432314.1"/>
    <property type="molecule type" value="Genomic_DNA"/>
</dbReference>
<accession>A0AAU9N259</accession>
<dbReference type="Proteomes" id="UP001157418">
    <property type="component" value="Unassembled WGS sequence"/>
</dbReference>
<protein>
    <submittedName>
        <fullName evidence="1">Uncharacterized protein</fullName>
    </submittedName>
</protein>